<sequence>MMEGLKAALEHVEELARDNEKTEVIEICGRTYANKSLKRYDVPERAEAIETHSLSSMVDYIGSCSQEFPKGRDMIIHIMGPKRVRLMSALDAERNRECLIEVGAVTSEFQFGHWYDQEKFMIEIQANFQPSPDLELIMKVAGNVERKNKQSYSDDGVSQVATMTVGVAAKADVIVPNPVTLIPYRTFQEVAQPASKFVFRIGDKDEPAFMIVEAENGIWKNEAVANIKKYFADAIMEMPEEISRRITIIG</sequence>
<gene>
    <name evidence="1" type="ORF">L0N08_01190</name>
</gene>
<protein>
    <recommendedName>
        <fullName evidence="3">Phage protein</fullName>
    </recommendedName>
</protein>
<evidence type="ECO:0000313" key="2">
    <source>
        <dbReference type="Proteomes" id="UP001299608"/>
    </source>
</evidence>
<organism evidence="1 2">
    <name type="scientific">Enterocloster aldenensis</name>
    <dbReference type="NCBI Taxonomy" id="358742"/>
    <lineage>
        <taxon>Bacteria</taxon>
        <taxon>Bacillati</taxon>
        <taxon>Bacillota</taxon>
        <taxon>Clostridia</taxon>
        <taxon>Lachnospirales</taxon>
        <taxon>Lachnospiraceae</taxon>
        <taxon>Enterocloster</taxon>
    </lineage>
</organism>
<evidence type="ECO:0000313" key="1">
    <source>
        <dbReference type="EMBL" id="MCG4744023.1"/>
    </source>
</evidence>
<accession>A0AAW5BVX2</accession>
<dbReference type="Proteomes" id="UP001299608">
    <property type="component" value="Unassembled WGS sequence"/>
</dbReference>
<dbReference type="EMBL" id="JAKNGE010000001">
    <property type="protein sequence ID" value="MCG4744023.1"/>
    <property type="molecule type" value="Genomic_DNA"/>
</dbReference>
<dbReference type="AlphaFoldDB" id="A0AAW5BVX2"/>
<dbReference type="RefSeq" id="WP_235957716.1">
    <property type="nucleotide sequence ID" value="NZ_JAAITT010000007.1"/>
</dbReference>
<reference evidence="1" key="1">
    <citation type="submission" date="2022-01" db="EMBL/GenBank/DDBJ databases">
        <title>Collection of gut derived symbiotic bacterial strains cultured from healthy donors.</title>
        <authorList>
            <person name="Lin H."/>
            <person name="Kohout C."/>
            <person name="Waligurski E."/>
            <person name="Pamer E.G."/>
        </authorList>
    </citation>
    <scope>NUCLEOTIDE SEQUENCE</scope>
    <source>
        <strain evidence="1">DFI.6.55</strain>
    </source>
</reference>
<name>A0AAW5BVX2_9FIRM</name>
<comment type="caution">
    <text evidence="1">The sequence shown here is derived from an EMBL/GenBank/DDBJ whole genome shotgun (WGS) entry which is preliminary data.</text>
</comment>
<proteinExistence type="predicted"/>
<evidence type="ECO:0008006" key="3">
    <source>
        <dbReference type="Google" id="ProtNLM"/>
    </source>
</evidence>